<reference evidence="1 2" key="1">
    <citation type="submission" date="2018-07" db="EMBL/GenBank/DDBJ databases">
        <title>Dyadobacter roseus sp. nov., isolated from rose rhizosphere soil.</title>
        <authorList>
            <person name="Chen L."/>
        </authorList>
    </citation>
    <scope>NUCLEOTIDE SEQUENCE [LARGE SCALE GENOMIC DNA]</scope>
    <source>
        <strain evidence="1 2">RS19</strain>
    </source>
</reference>
<evidence type="ECO:0000313" key="1">
    <source>
        <dbReference type="EMBL" id="REA63997.1"/>
    </source>
</evidence>
<accession>A0A3D8YHJ7</accession>
<protein>
    <submittedName>
        <fullName evidence="1">Uncharacterized protein</fullName>
    </submittedName>
</protein>
<evidence type="ECO:0000313" key="2">
    <source>
        <dbReference type="Proteomes" id="UP000256373"/>
    </source>
</evidence>
<dbReference type="AlphaFoldDB" id="A0A3D8YHJ7"/>
<sequence length="67" mass="7655">MPSAHGFTGSYQLSGILQQMKKMLLYLIYLFDELQLKSPEQRNYAMATAKVSIWDNEHDKPKCVSGC</sequence>
<dbReference type="EMBL" id="QNUL01000001">
    <property type="protein sequence ID" value="REA63997.1"/>
    <property type="molecule type" value="Genomic_DNA"/>
</dbReference>
<name>A0A3D8YHJ7_9BACT</name>
<organism evidence="1 2">
    <name type="scientific">Dyadobacter luteus</name>
    <dbReference type="NCBI Taxonomy" id="2259619"/>
    <lineage>
        <taxon>Bacteria</taxon>
        <taxon>Pseudomonadati</taxon>
        <taxon>Bacteroidota</taxon>
        <taxon>Cytophagia</taxon>
        <taxon>Cytophagales</taxon>
        <taxon>Spirosomataceae</taxon>
        <taxon>Dyadobacter</taxon>
    </lineage>
</organism>
<comment type="caution">
    <text evidence="1">The sequence shown here is derived from an EMBL/GenBank/DDBJ whole genome shotgun (WGS) entry which is preliminary data.</text>
</comment>
<dbReference type="RefSeq" id="WP_115828606.1">
    <property type="nucleotide sequence ID" value="NZ_QNUL01000001.1"/>
</dbReference>
<gene>
    <name evidence="1" type="ORF">DSL64_00020</name>
</gene>
<proteinExistence type="predicted"/>
<dbReference type="Proteomes" id="UP000256373">
    <property type="component" value="Unassembled WGS sequence"/>
</dbReference>
<keyword evidence="2" id="KW-1185">Reference proteome</keyword>